<comment type="caution">
    <text evidence="9">The sequence shown here is derived from an EMBL/GenBank/DDBJ whole genome shotgun (WGS) entry which is preliminary data.</text>
</comment>
<feature type="transmembrane region" description="Helical" evidence="7">
    <location>
        <begin position="109"/>
        <end position="130"/>
    </location>
</feature>
<sequence>MTLSLRYGLAALLLAGILFAGPAGAVNPEERLADPVLENRARALSAQLRCMVCQNQSIDDSNAELAKDLRLIVRERLAGGDSDQAVLDYVVSRYGEFVLLKPRLEGKTLVLWGAPALLLVVGAGGLFWAARRRRRVGQTERLSEAEAARLDAILRAQD</sequence>
<evidence type="ECO:0000256" key="4">
    <source>
        <dbReference type="ARBA" id="ARBA00022729"/>
    </source>
</evidence>
<keyword evidence="4 7" id="KW-0732">Signal</keyword>
<accession>A0ABX3P9Q2</accession>
<evidence type="ECO:0000256" key="5">
    <source>
        <dbReference type="ARBA" id="ARBA00022748"/>
    </source>
</evidence>
<evidence type="ECO:0000256" key="7">
    <source>
        <dbReference type="RuleBase" id="RU364112"/>
    </source>
</evidence>
<evidence type="ECO:0000256" key="2">
    <source>
        <dbReference type="ARBA" id="ARBA00022617"/>
    </source>
</evidence>
<organism evidence="9 10">
    <name type="scientific">Xaviernesmea rhizosphaerae</name>
    <dbReference type="NCBI Taxonomy" id="1672749"/>
    <lineage>
        <taxon>Bacteria</taxon>
        <taxon>Pseudomonadati</taxon>
        <taxon>Pseudomonadota</taxon>
        <taxon>Alphaproteobacteria</taxon>
        <taxon>Hyphomicrobiales</taxon>
        <taxon>Rhizobiaceae</taxon>
        <taxon>Rhizobium/Agrobacterium group</taxon>
        <taxon>Xaviernesmea</taxon>
    </lineage>
</organism>
<dbReference type="Proteomes" id="UP000192652">
    <property type="component" value="Unassembled WGS sequence"/>
</dbReference>
<feature type="domain" description="CcmH/CycL/Ccl2/NrfF N-terminal" evidence="8">
    <location>
        <begin position="14"/>
        <end position="154"/>
    </location>
</feature>
<evidence type="ECO:0000313" key="9">
    <source>
        <dbReference type="EMBL" id="OQP85101.1"/>
    </source>
</evidence>
<keyword evidence="10" id="KW-1185">Reference proteome</keyword>
<dbReference type="CDD" id="cd16378">
    <property type="entry name" value="CcmH_N"/>
    <property type="match status" value="1"/>
</dbReference>
<comment type="similarity">
    <text evidence="1 7">Belongs to the CcmH/CycL/Ccl2/NrfF family.</text>
</comment>
<dbReference type="InterPro" id="IPR005616">
    <property type="entry name" value="CcmH/CycL/Ccl2/NrfF_N"/>
</dbReference>
<evidence type="ECO:0000313" key="10">
    <source>
        <dbReference type="Proteomes" id="UP000192652"/>
    </source>
</evidence>
<evidence type="ECO:0000256" key="6">
    <source>
        <dbReference type="ARBA" id="ARBA00023004"/>
    </source>
</evidence>
<dbReference type="InterPro" id="IPR038297">
    <property type="entry name" value="CcmH/CycL/NrfF/Ccl2_sf"/>
</dbReference>
<name>A0ABX3P9Q2_9HYPH</name>
<keyword evidence="7" id="KW-1133">Transmembrane helix</keyword>
<gene>
    <name evidence="9" type="ORF">BTR14_17220</name>
</gene>
<reference evidence="9 10" key="1">
    <citation type="journal article" date="2017" name="Antonie Van Leeuwenhoek">
        <title>Rhizobium rhizosphaerae sp. nov., a novel species isolated from rice rhizosphere.</title>
        <authorList>
            <person name="Zhao J.J."/>
            <person name="Zhang J."/>
            <person name="Zhang R.J."/>
            <person name="Zhang C.W."/>
            <person name="Yin H.Q."/>
            <person name="Zhang X.X."/>
        </authorList>
    </citation>
    <scope>NUCLEOTIDE SEQUENCE [LARGE SCALE GENOMIC DNA]</scope>
    <source>
        <strain evidence="9 10">RD15</strain>
    </source>
</reference>
<dbReference type="PANTHER" id="PTHR47870:SF1">
    <property type="entry name" value="CYTOCHROME C-TYPE BIOGENESIS PROTEIN CCMH"/>
    <property type="match status" value="1"/>
</dbReference>
<comment type="function">
    <text evidence="7">Possible subunit of a heme lyase.</text>
</comment>
<protein>
    <recommendedName>
        <fullName evidence="7">Cytochrome c-type biogenesis protein</fullName>
    </recommendedName>
</protein>
<dbReference type="Pfam" id="PF03918">
    <property type="entry name" value="CcmH"/>
    <property type="match status" value="1"/>
</dbReference>
<keyword evidence="6 7" id="KW-0408">Iron</keyword>
<keyword evidence="2 7" id="KW-0349">Heme</keyword>
<dbReference type="InterPro" id="IPR051263">
    <property type="entry name" value="C-type_cytochrome_biogenesis"/>
</dbReference>
<dbReference type="PANTHER" id="PTHR47870">
    <property type="entry name" value="CYTOCHROME C-TYPE BIOGENESIS PROTEIN CCMH"/>
    <property type="match status" value="1"/>
</dbReference>
<evidence type="ECO:0000256" key="3">
    <source>
        <dbReference type="ARBA" id="ARBA00022723"/>
    </source>
</evidence>
<feature type="chain" id="PRO_5044959187" description="Cytochrome c-type biogenesis protein" evidence="7">
    <location>
        <begin position="26"/>
        <end position="158"/>
    </location>
</feature>
<keyword evidence="5" id="KW-0201">Cytochrome c-type biogenesis</keyword>
<keyword evidence="7" id="KW-0812">Transmembrane</keyword>
<dbReference type="EMBL" id="MSPX01000016">
    <property type="protein sequence ID" value="OQP85101.1"/>
    <property type="molecule type" value="Genomic_DNA"/>
</dbReference>
<dbReference type="Gene3D" id="1.10.8.640">
    <property type="entry name" value="Cytochrome C biogenesis protein"/>
    <property type="match status" value="1"/>
</dbReference>
<evidence type="ECO:0000259" key="8">
    <source>
        <dbReference type="Pfam" id="PF03918"/>
    </source>
</evidence>
<keyword evidence="3 7" id="KW-0479">Metal-binding</keyword>
<keyword evidence="7" id="KW-0472">Membrane</keyword>
<feature type="signal peptide" evidence="7">
    <location>
        <begin position="1"/>
        <end position="25"/>
    </location>
</feature>
<dbReference type="RefSeq" id="WP_081177049.1">
    <property type="nucleotide sequence ID" value="NZ_MSPX01000016.1"/>
</dbReference>
<proteinExistence type="inferred from homology"/>
<evidence type="ECO:0000256" key="1">
    <source>
        <dbReference type="ARBA" id="ARBA00010342"/>
    </source>
</evidence>